<keyword evidence="3 10" id="KW-0813">Transport</keyword>
<dbReference type="InterPro" id="IPR050567">
    <property type="entry name" value="Mitochondrial_Carrier"/>
</dbReference>
<dbReference type="InterPro" id="IPR023395">
    <property type="entry name" value="MCP_dom_sf"/>
</dbReference>
<dbReference type="Gene3D" id="1.50.40.10">
    <property type="entry name" value="Mitochondrial carrier domain"/>
    <property type="match status" value="1"/>
</dbReference>
<dbReference type="PROSITE" id="PS50920">
    <property type="entry name" value="SOLCAR"/>
    <property type="match status" value="1"/>
</dbReference>
<feature type="signal peptide" evidence="11">
    <location>
        <begin position="1"/>
        <end position="20"/>
    </location>
</feature>
<dbReference type="PANTHER" id="PTHR45624:SF61">
    <property type="entry name" value="MITOCHONDRIAL BASIC AMINO ACIDS TRANSPORTER"/>
    <property type="match status" value="1"/>
</dbReference>
<dbReference type="Pfam" id="PF00153">
    <property type="entry name" value="Mito_carr"/>
    <property type="match status" value="1"/>
</dbReference>
<dbReference type="Ensembl" id="ENSHHUT00000078876.1">
    <property type="protein sequence ID" value="ENSHHUP00000076379.1"/>
    <property type="gene ID" value="ENSHHUG00000044685.1"/>
</dbReference>
<protein>
    <submittedName>
        <fullName evidence="12">Uncharacterized protein</fullName>
    </submittedName>
</protein>
<dbReference type="GO" id="GO:0005289">
    <property type="term" value="F:high-affinity L-arginine transmembrane transporter activity"/>
    <property type="evidence" value="ECO:0007669"/>
    <property type="project" value="TreeGrafter"/>
</dbReference>
<keyword evidence="4 9" id="KW-0812">Transmembrane</keyword>
<evidence type="ECO:0000256" key="4">
    <source>
        <dbReference type="ARBA" id="ARBA00022692"/>
    </source>
</evidence>
<keyword evidence="8 9" id="KW-0472">Membrane</keyword>
<keyword evidence="7" id="KW-0496">Mitochondrion</keyword>
<evidence type="ECO:0000256" key="11">
    <source>
        <dbReference type="SAM" id="SignalP"/>
    </source>
</evidence>
<dbReference type="GO" id="GO:1990575">
    <property type="term" value="P:mitochondrial L-ornithine transmembrane transport"/>
    <property type="evidence" value="ECO:0007669"/>
    <property type="project" value="TreeGrafter"/>
</dbReference>
<dbReference type="Proteomes" id="UP000314982">
    <property type="component" value="Unassembled WGS sequence"/>
</dbReference>
<accession>A0A4W5QVR5</accession>
<keyword evidence="5" id="KW-0677">Repeat</keyword>
<dbReference type="STRING" id="62062.ENSHHUP00000076379"/>
<evidence type="ECO:0000256" key="9">
    <source>
        <dbReference type="PROSITE-ProRule" id="PRU00282"/>
    </source>
</evidence>
<evidence type="ECO:0000256" key="6">
    <source>
        <dbReference type="ARBA" id="ARBA00022989"/>
    </source>
</evidence>
<dbReference type="InterPro" id="IPR018108">
    <property type="entry name" value="MCP_transmembrane"/>
</dbReference>
<dbReference type="PANTHER" id="PTHR45624">
    <property type="entry name" value="MITOCHONDRIAL BASIC AMINO ACIDS TRANSPORTER-RELATED"/>
    <property type="match status" value="1"/>
</dbReference>
<name>A0A4W5QVR5_9TELE</name>
<comment type="similarity">
    <text evidence="2 10">Belongs to the mitochondrial carrier (TC 2.A.29) family.</text>
</comment>
<evidence type="ECO:0000256" key="2">
    <source>
        <dbReference type="ARBA" id="ARBA00006375"/>
    </source>
</evidence>
<keyword evidence="13" id="KW-1185">Reference proteome</keyword>
<reference evidence="12" key="3">
    <citation type="submission" date="2025-09" db="UniProtKB">
        <authorList>
            <consortium name="Ensembl"/>
        </authorList>
    </citation>
    <scope>IDENTIFICATION</scope>
</reference>
<reference evidence="12" key="2">
    <citation type="submission" date="2025-08" db="UniProtKB">
        <authorList>
            <consortium name="Ensembl"/>
        </authorList>
    </citation>
    <scope>IDENTIFICATION</scope>
</reference>
<evidence type="ECO:0000256" key="5">
    <source>
        <dbReference type="ARBA" id="ARBA00022737"/>
    </source>
</evidence>
<dbReference type="GO" id="GO:0031966">
    <property type="term" value="C:mitochondrial membrane"/>
    <property type="evidence" value="ECO:0007669"/>
    <property type="project" value="UniProtKB-SubCell"/>
</dbReference>
<reference evidence="13" key="1">
    <citation type="submission" date="2018-06" db="EMBL/GenBank/DDBJ databases">
        <title>Genome assembly of Danube salmon.</title>
        <authorList>
            <person name="Macqueen D.J."/>
            <person name="Gundappa M.K."/>
        </authorList>
    </citation>
    <scope>NUCLEOTIDE SEQUENCE [LARGE SCALE GENOMIC DNA]</scope>
</reference>
<keyword evidence="6" id="KW-1133">Transmembrane helix</keyword>
<evidence type="ECO:0000313" key="12">
    <source>
        <dbReference type="Ensembl" id="ENSHHUP00000076379.1"/>
    </source>
</evidence>
<evidence type="ECO:0000256" key="7">
    <source>
        <dbReference type="ARBA" id="ARBA00023128"/>
    </source>
</evidence>
<evidence type="ECO:0000256" key="3">
    <source>
        <dbReference type="ARBA" id="ARBA00022448"/>
    </source>
</evidence>
<dbReference type="AlphaFoldDB" id="A0A4W5QVR5"/>
<evidence type="ECO:0000256" key="10">
    <source>
        <dbReference type="RuleBase" id="RU000488"/>
    </source>
</evidence>
<sequence>QGSTQVSLVTVLWALQSIICCPMELAKTRMQLQGLGERKSKQKLYKNSLDCLVRIYRKEGFCGINRGMSDELMDTILVSSMKEVGGSVTSQ</sequence>
<evidence type="ECO:0000256" key="8">
    <source>
        <dbReference type="ARBA" id="ARBA00023136"/>
    </source>
</evidence>
<proteinExistence type="inferred from homology"/>
<evidence type="ECO:0000313" key="13">
    <source>
        <dbReference type="Proteomes" id="UP000314982"/>
    </source>
</evidence>
<dbReference type="SUPFAM" id="SSF103506">
    <property type="entry name" value="Mitochondrial carrier"/>
    <property type="match status" value="1"/>
</dbReference>
<feature type="chain" id="PRO_5021211418" evidence="11">
    <location>
        <begin position="21"/>
        <end position="91"/>
    </location>
</feature>
<comment type="subcellular location">
    <subcellularLocation>
        <location evidence="1">Mitochondrion membrane</location>
        <topology evidence="1">Multi-pass membrane protein</topology>
    </subcellularLocation>
</comment>
<evidence type="ECO:0000256" key="1">
    <source>
        <dbReference type="ARBA" id="ARBA00004225"/>
    </source>
</evidence>
<feature type="repeat" description="Solcar" evidence="9">
    <location>
        <begin position="2"/>
        <end position="91"/>
    </location>
</feature>
<keyword evidence="11" id="KW-0732">Signal</keyword>
<organism evidence="12 13">
    <name type="scientific">Hucho hucho</name>
    <name type="common">huchen</name>
    <dbReference type="NCBI Taxonomy" id="62062"/>
    <lineage>
        <taxon>Eukaryota</taxon>
        <taxon>Metazoa</taxon>
        <taxon>Chordata</taxon>
        <taxon>Craniata</taxon>
        <taxon>Vertebrata</taxon>
        <taxon>Euteleostomi</taxon>
        <taxon>Actinopterygii</taxon>
        <taxon>Neopterygii</taxon>
        <taxon>Teleostei</taxon>
        <taxon>Protacanthopterygii</taxon>
        <taxon>Salmoniformes</taxon>
        <taxon>Salmonidae</taxon>
        <taxon>Salmoninae</taxon>
        <taxon>Hucho</taxon>
    </lineage>
</organism>